<organism evidence="2 3">
    <name type="scientific">Agrobacterium tumefaciens</name>
    <dbReference type="NCBI Taxonomy" id="358"/>
    <lineage>
        <taxon>Bacteria</taxon>
        <taxon>Pseudomonadati</taxon>
        <taxon>Pseudomonadota</taxon>
        <taxon>Alphaproteobacteria</taxon>
        <taxon>Hyphomicrobiales</taxon>
        <taxon>Rhizobiaceae</taxon>
        <taxon>Rhizobium/Agrobacterium group</taxon>
        <taxon>Agrobacterium</taxon>
        <taxon>Agrobacterium tumefaciens complex</taxon>
    </lineage>
</organism>
<sequence length="59" mass="5974">MKSFGIFLIIAALSGATVPTVAVAAIGPGHVTGTVRNLEQVLDLQEKVAVAHPGHVTVA</sequence>
<geneLocation type="plasmid" evidence="2 3">
    <name>pQ15_94_1</name>
</geneLocation>
<proteinExistence type="predicted"/>
<keyword evidence="1" id="KW-0732">Signal</keyword>
<dbReference type="EMBL" id="CP049218">
    <property type="protein sequence ID" value="QTG16685.1"/>
    <property type="molecule type" value="Genomic_DNA"/>
</dbReference>
<feature type="chain" id="PRO_5042611887" evidence="1">
    <location>
        <begin position="25"/>
        <end position="59"/>
    </location>
</feature>
<dbReference type="AlphaFoldDB" id="A0AAJ4N7J6"/>
<evidence type="ECO:0000256" key="1">
    <source>
        <dbReference type="SAM" id="SignalP"/>
    </source>
</evidence>
<name>A0AAJ4N7J6_AGRTU</name>
<evidence type="ECO:0000313" key="3">
    <source>
        <dbReference type="Proteomes" id="UP000663946"/>
    </source>
</evidence>
<dbReference type="Proteomes" id="UP000663946">
    <property type="component" value="Plasmid pQ15_94_1"/>
</dbReference>
<accession>A0AAJ4N7J6</accession>
<dbReference type="RefSeq" id="WP_174041544.1">
    <property type="nucleotide sequence ID" value="NZ_CP049218.1"/>
</dbReference>
<protein>
    <submittedName>
        <fullName evidence="2">Uncharacterized protein</fullName>
    </submittedName>
</protein>
<gene>
    <name evidence="2" type="ORF">G6M86_25700</name>
</gene>
<keyword evidence="2" id="KW-0614">Plasmid</keyword>
<feature type="signal peptide" evidence="1">
    <location>
        <begin position="1"/>
        <end position="24"/>
    </location>
</feature>
<reference evidence="2" key="1">
    <citation type="submission" date="2020-02" db="EMBL/GenBank/DDBJ databases">
        <title>Unexpected conservation and global transmission of agrobacterial virulence plasmids.</title>
        <authorList>
            <person name="Weisberg A.J."/>
            <person name="Davis E.W. II"/>
            <person name="Tabima J.R."/>
            <person name="Belcher M.S."/>
            <person name="Miller M."/>
            <person name="Kuo C.-H."/>
            <person name="Loper J.E."/>
            <person name="Grunwald N.J."/>
            <person name="Putnam M.L."/>
            <person name="Chang J.H."/>
        </authorList>
    </citation>
    <scope>NUCLEOTIDE SEQUENCE</scope>
    <source>
        <strain evidence="2">Q15/94</strain>
        <plasmid evidence="2">pQ15_94_1</plasmid>
    </source>
</reference>
<evidence type="ECO:0000313" key="2">
    <source>
        <dbReference type="EMBL" id="QTG16685.1"/>
    </source>
</evidence>